<name>A0AAD3CJB8_9STRA</name>
<protein>
    <submittedName>
        <fullName evidence="2">Uncharacterized protein</fullName>
    </submittedName>
</protein>
<evidence type="ECO:0000313" key="3">
    <source>
        <dbReference type="Proteomes" id="UP001054902"/>
    </source>
</evidence>
<feature type="region of interest" description="Disordered" evidence="1">
    <location>
        <begin position="115"/>
        <end position="152"/>
    </location>
</feature>
<feature type="region of interest" description="Disordered" evidence="1">
    <location>
        <begin position="69"/>
        <end position="90"/>
    </location>
</feature>
<dbReference type="Proteomes" id="UP001054902">
    <property type="component" value="Unassembled WGS sequence"/>
</dbReference>
<proteinExistence type="predicted"/>
<reference evidence="2 3" key="1">
    <citation type="journal article" date="2021" name="Sci. Rep.">
        <title>The genome of the diatom Chaetoceros tenuissimus carries an ancient integrated fragment of an extant virus.</title>
        <authorList>
            <person name="Hongo Y."/>
            <person name="Kimura K."/>
            <person name="Takaki Y."/>
            <person name="Yoshida Y."/>
            <person name="Baba S."/>
            <person name="Kobayashi G."/>
            <person name="Nagasaki K."/>
            <person name="Hano T."/>
            <person name="Tomaru Y."/>
        </authorList>
    </citation>
    <scope>NUCLEOTIDE SEQUENCE [LARGE SCALE GENOMIC DNA]</scope>
    <source>
        <strain evidence="2 3">NIES-3715</strain>
    </source>
</reference>
<dbReference type="AlphaFoldDB" id="A0AAD3CJB8"/>
<dbReference type="EMBL" id="BLLK01000022">
    <property type="protein sequence ID" value="GFH46663.1"/>
    <property type="molecule type" value="Genomic_DNA"/>
</dbReference>
<feature type="compositionally biased region" description="Basic and acidic residues" evidence="1">
    <location>
        <begin position="127"/>
        <end position="138"/>
    </location>
</feature>
<gene>
    <name evidence="2" type="ORF">CTEN210_03137</name>
</gene>
<feature type="compositionally biased region" description="Acidic residues" evidence="1">
    <location>
        <begin position="213"/>
        <end position="224"/>
    </location>
</feature>
<evidence type="ECO:0000313" key="2">
    <source>
        <dbReference type="EMBL" id="GFH46663.1"/>
    </source>
</evidence>
<feature type="region of interest" description="Disordered" evidence="1">
    <location>
        <begin position="207"/>
        <end position="235"/>
    </location>
</feature>
<evidence type="ECO:0000256" key="1">
    <source>
        <dbReference type="SAM" id="MobiDB-lite"/>
    </source>
</evidence>
<feature type="compositionally biased region" description="Low complexity" evidence="1">
    <location>
        <begin position="140"/>
        <end position="152"/>
    </location>
</feature>
<accession>A0AAD3CJB8</accession>
<keyword evidence="3" id="KW-1185">Reference proteome</keyword>
<feature type="compositionally biased region" description="Polar residues" evidence="1">
    <location>
        <begin position="69"/>
        <end position="87"/>
    </location>
</feature>
<comment type="caution">
    <text evidence="2">The sequence shown here is derived from an EMBL/GenBank/DDBJ whole genome shotgun (WGS) entry which is preliminary data.</text>
</comment>
<sequence>MFGRPVLVLKIKSSICPCLTSQEDNTAIGAINTLSNVSAIYYDLSDNASKVSAAASGMGKLVSGIFGSKSSPSKAENNSIPRNTRQGNLGIIDTMRGPALSITYDFDLEMAMNDENDDEERQSNSQPKDKSITLKRIGEISPNDSFMSSSSSGISIYTRKKHRNDEEREICRLDLKNSRTGEDLSSNDRDEVIDAFKLIVHWDTERRSKLPPGEEEDDDDEDDNNENRTLGQRALKMKHFAQREIEMKRQRKDREDRKQRYLKDSGGLKYTAVTMANRAMT</sequence>
<organism evidence="2 3">
    <name type="scientific">Chaetoceros tenuissimus</name>
    <dbReference type="NCBI Taxonomy" id="426638"/>
    <lineage>
        <taxon>Eukaryota</taxon>
        <taxon>Sar</taxon>
        <taxon>Stramenopiles</taxon>
        <taxon>Ochrophyta</taxon>
        <taxon>Bacillariophyta</taxon>
        <taxon>Coscinodiscophyceae</taxon>
        <taxon>Chaetocerotophycidae</taxon>
        <taxon>Chaetocerotales</taxon>
        <taxon>Chaetocerotaceae</taxon>
        <taxon>Chaetoceros</taxon>
    </lineage>
</organism>